<proteinExistence type="predicted"/>
<sequence length="47" mass="5703">MLRYKDTRIISEIKDFFPTSDINPTGRNGQRDNLQELEFYLYLHLQL</sequence>
<evidence type="ECO:0000313" key="1">
    <source>
        <dbReference type="EMBL" id="KAA6333145.1"/>
    </source>
</evidence>
<accession>A0A5J4RIG1</accession>
<comment type="caution">
    <text evidence="1">The sequence shown here is derived from an EMBL/GenBank/DDBJ whole genome shotgun (WGS) entry which is preliminary data.</text>
</comment>
<organism evidence="1">
    <name type="scientific">termite gut metagenome</name>
    <dbReference type="NCBI Taxonomy" id="433724"/>
    <lineage>
        <taxon>unclassified sequences</taxon>
        <taxon>metagenomes</taxon>
        <taxon>organismal metagenomes</taxon>
    </lineage>
</organism>
<gene>
    <name evidence="1" type="ORF">EZS27_018409</name>
</gene>
<name>A0A5J4RIG1_9ZZZZ</name>
<protein>
    <submittedName>
        <fullName evidence="1">Uncharacterized protein</fullName>
    </submittedName>
</protein>
<dbReference type="AlphaFoldDB" id="A0A5J4RIG1"/>
<dbReference type="EMBL" id="SNRY01001149">
    <property type="protein sequence ID" value="KAA6333145.1"/>
    <property type="molecule type" value="Genomic_DNA"/>
</dbReference>
<reference evidence="1" key="1">
    <citation type="submission" date="2019-03" db="EMBL/GenBank/DDBJ databases">
        <title>Single cell metagenomics reveals metabolic interactions within the superorganism composed of flagellate Streblomastix strix and complex community of Bacteroidetes bacteria on its surface.</title>
        <authorList>
            <person name="Treitli S.C."/>
            <person name="Kolisko M."/>
            <person name="Husnik F."/>
            <person name="Keeling P."/>
            <person name="Hampl V."/>
        </authorList>
    </citation>
    <scope>NUCLEOTIDE SEQUENCE</scope>
    <source>
        <strain evidence="1">STM</strain>
    </source>
</reference>